<evidence type="ECO:0000259" key="1">
    <source>
        <dbReference type="Pfam" id="PF03717"/>
    </source>
</evidence>
<dbReference type="GO" id="GO:0071972">
    <property type="term" value="F:peptidoglycan L,D-transpeptidase activity"/>
    <property type="evidence" value="ECO:0007669"/>
    <property type="project" value="TreeGrafter"/>
</dbReference>
<dbReference type="InterPro" id="IPR050515">
    <property type="entry name" value="Beta-lactam/transpept"/>
</dbReference>
<dbReference type="GO" id="GO:0008658">
    <property type="term" value="F:penicillin binding"/>
    <property type="evidence" value="ECO:0007669"/>
    <property type="project" value="InterPro"/>
</dbReference>
<proteinExistence type="predicted"/>
<dbReference type="PANTHER" id="PTHR30627">
    <property type="entry name" value="PEPTIDOGLYCAN D,D-TRANSPEPTIDASE"/>
    <property type="match status" value="1"/>
</dbReference>
<dbReference type="InterPro" id="IPR012338">
    <property type="entry name" value="Beta-lactam/transpept-like"/>
</dbReference>
<comment type="caution">
    <text evidence="2">The sequence shown here is derived from an EMBL/GenBank/DDBJ whole genome shotgun (WGS) entry which is preliminary data.</text>
</comment>
<evidence type="ECO:0000313" key="3">
    <source>
        <dbReference type="Proteomes" id="UP001289066"/>
    </source>
</evidence>
<accession>A0AAW9IWU7</accession>
<dbReference type="EMBL" id="WNVG01000512">
    <property type="protein sequence ID" value="MDZ5034404.1"/>
    <property type="molecule type" value="Genomic_DNA"/>
</dbReference>
<reference evidence="2" key="1">
    <citation type="submission" date="2019-11" db="EMBL/GenBank/DDBJ databases">
        <title>Characterization of Clostridium perfringens isolates from swine manure treated agricultural soils.</title>
        <authorList>
            <person name="Wushke S.T."/>
        </authorList>
    </citation>
    <scope>NUCLEOTIDE SEQUENCE</scope>
    <source>
        <strain evidence="2">X15</strain>
    </source>
</reference>
<evidence type="ECO:0000313" key="2">
    <source>
        <dbReference type="EMBL" id="MDZ5034404.1"/>
    </source>
</evidence>
<organism evidence="2 3">
    <name type="scientific">Clostridium perfringens</name>
    <dbReference type="NCBI Taxonomy" id="1502"/>
    <lineage>
        <taxon>Bacteria</taxon>
        <taxon>Bacillati</taxon>
        <taxon>Bacillota</taxon>
        <taxon>Clostridia</taxon>
        <taxon>Eubacteriales</taxon>
        <taxon>Clostridiaceae</taxon>
        <taxon>Clostridium</taxon>
    </lineage>
</organism>
<feature type="non-terminal residue" evidence="2">
    <location>
        <position position="1"/>
    </location>
</feature>
<dbReference type="GO" id="GO:0005886">
    <property type="term" value="C:plasma membrane"/>
    <property type="evidence" value="ECO:0007669"/>
    <property type="project" value="TreeGrafter"/>
</dbReference>
<feature type="domain" description="Penicillin-binding protein dimerisation" evidence="1">
    <location>
        <begin position="8"/>
        <end position="56"/>
    </location>
</feature>
<sequence>SSIDGSKEANYELRGYDVSSELIGVAGIESSFEDQLKGVKGGTTVKVNSKGRVTEELFKLDSYPGNNVHLTINKDVQYAAEQAMKDTMERIKGSAPNATRGSVVAIEVNTGRVIAMVSYPDYDPNIFSIPGRLTEDLSKQYFSPDIDSFAKEYMKRTGATGNIDELFPIDENTGKRKDGIDVYPKSFFNYATQGSLPPGSV</sequence>
<dbReference type="AlphaFoldDB" id="A0AAW9IWU7"/>
<name>A0AAW9IWU7_CLOPF</name>
<protein>
    <submittedName>
        <fullName evidence="2">Penicillin-binding protein</fullName>
    </submittedName>
</protein>
<dbReference type="SUPFAM" id="SSF56601">
    <property type="entry name" value="beta-lactamase/transpeptidase-like"/>
    <property type="match status" value="1"/>
</dbReference>
<dbReference type="Pfam" id="PF03717">
    <property type="entry name" value="PBP_dimer"/>
    <property type="match status" value="1"/>
</dbReference>
<dbReference type="Proteomes" id="UP001289066">
    <property type="component" value="Unassembled WGS sequence"/>
</dbReference>
<feature type="non-terminal residue" evidence="2">
    <location>
        <position position="201"/>
    </location>
</feature>
<dbReference type="Gene3D" id="3.90.1310.10">
    <property type="entry name" value="Penicillin-binding protein 2a (Domain 2)"/>
    <property type="match status" value="1"/>
</dbReference>
<dbReference type="PANTHER" id="PTHR30627:SF2">
    <property type="entry name" value="PEPTIDOGLYCAN D,D-TRANSPEPTIDASE MRDA"/>
    <property type="match status" value="1"/>
</dbReference>
<dbReference type="Gene3D" id="3.40.710.10">
    <property type="entry name" value="DD-peptidase/beta-lactamase superfamily"/>
    <property type="match status" value="1"/>
</dbReference>
<gene>
    <name evidence="2" type="ORF">GNF81_17005</name>
</gene>
<dbReference type="InterPro" id="IPR005311">
    <property type="entry name" value="PBP_dimer"/>
</dbReference>
<dbReference type="GO" id="GO:0071555">
    <property type="term" value="P:cell wall organization"/>
    <property type="evidence" value="ECO:0007669"/>
    <property type="project" value="TreeGrafter"/>
</dbReference>